<dbReference type="AlphaFoldDB" id="A0AAD5WR43"/>
<proteinExistence type="predicted"/>
<comment type="caution">
    <text evidence="2">The sequence shown here is derived from an EMBL/GenBank/DDBJ whole genome shotgun (WGS) entry which is preliminary data.</text>
</comment>
<evidence type="ECO:0000256" key="1">
    <source>
        <dbReference type="SAM" id="MobiDB-lite"/>
    </source>
</evidence>
<organism evidence="2 3">
    <name type="scientific">Zalerion maritima</name>
    <dbReference type="NCBI Taxonomy" id="339359"/>
    <lineage>
        <taxon>Eukaryota</taxon>
        <taxon>Fungi</taxon>
        <taxon>Dikarya</taxon>
        <taxon>Ascomycota</taxon>
        <taxon>Pezizomycotina</taxon>
        <taxon>Sordariomycetes</taxon>
        <taxon>Lulworthiomycetidae</taxon>
        <taxon>Lulworthiales</taxon>
        <taxon>Lulworthiaceae</taxon>
        <taxon>Zalerion</taxon>
    </lineage>
</organism>
<name>A0AAD5WR43_9PEZI</name>
<evidence type="ECO:0000313" key="2">
    <source>
        <dbReference type="EMBL" id="KAJ2900056.1"/>
    </source>
</evidence>
<keyword evidence="3" id="KW-1185">Reference proteome</keyword>
<dbReference type="Proteomes" id="UP001201980">
    <property type="component" value="Unassembled WGS sequence"/>
</dbReference>
<sequence>MARAAFKNSTSSGAGPMSPTAEKPAVDTHLSATPATPTSDSPAGTYTPTASAPPCGTLSIRPNFARKLSGATTKKQADTFVNDLRFAQIVQRHTKRAMVRATFYQGATAESAVNCSRVLAITAEFLRGFESLDRPVHFEIVPTTGVYAKPTDHKTAFNTRAAEVVFALRPFWTDHLTTALDNGCNKFTRRLRVKEWVERTGNIAGHAEWIAAKGNLIHRIKIDKEKNSFAHTNELAIGRVGKRARKTKNPTFKQLFC</sequence>
<evidence type="ECO:0000313" key="3">
    <source>
        <dbReference type="Proteomes" id="UP001201980"/>
    </source>
</evidence>
<feature type="region of interest" description="Disordered" evidence="1">
    <location>
        <begin position="1"/>
        <end position="54"/>
    </location>
</feature>
<feature type="compositionally biased region" description="Polar residues" evidence="1">
    <location>
        <begin position="30"/>
        <end position="50"/>
    </location>
</feature>
<accession>A0AAD5WR43</accession>
<gene>
    <name evidence="2" type="ORF">MKZ38_002674</name>
</gene>
<protein>
    <submittedName>
        <fullName evidence="2">Uncharacterized protein</fullName>
    </submittedName>
</protein>
<dbReference type="EMBL" id="JAKWBI020000180">
    <property type="protein sequence ID" value="KAJ2900056.1"/>
    <property type="molecule type" value="Genomic_DNA"/>
</dbReference>
<reference evidence="2" key="1">
    <citation type="submission" date="2022-07" db="EMBL/GenBank/DDBJ databases">
        <title>Draft genome sequence of Zalerion maritima ATCC 34329, a (micro)plastics degrading marine fungus.</title>
        <authorList>
            <person name="Paco A."/>
            <person name="Goncalves M.F.M."/>
            <person name="Rocha-Santos T.A.P."/>
            <person name="Alves A."/>
        </authorList>
    </citation>
    <scope>NUCLEOTIDE SEQUENCE</scope>
    <source>
        <strain evidence="2">ATCC 34329</strain>
    </source>
</reference>